<gene>
    <name evidence="2" type="ORF">CCMP2556_LOCUS17405</name>
</gene>
<comment type="caution">
    <text evidence="2">The sequence shown here is derived from an EMBL/GenBank/DDBJ whole genome shotgun (WGS) entry which is preliminary data.</text>
</comment>
<evidence type="ECO:0000256" key="1">
    <source>
        <dbReference type="ARBA" id="ARBA00022679"/>
    </source>
</evidence>
<organism evidence="2 3">
    <name type="scientific">Durusdinium trenchii</name>
    <dbReference type="NCBI Taxonomy" id="1381693"/>
    <lineage>
        <taxon>Eukaryota</taxon>
        <taxon>Sar</taxon>
        <taxon>Alveolata</taxon>
        <taxon>Dinophyceae</taxon>
        <taxon>Suessiales</taxon>
        <taxon>Symbiodiniaceae</taxon>
        <taxon>Durusdinium</taxon>
    </lineage>
</organism>
<evidence type="ECO:0000313" key="3">
    <source>
        <dbReference type="Proteomes" id="UP001642484"/>
    </source>
</evidence>
<dbReference type="SUPFAM" id="SSF53756">
    <property type="entry name" value="UDP-Glycosyltransferase/glycogen phosphorylase"/>
    <property type="match status" value="1"/>
</dbReference>
<feature type="non-terminal residue" evidence="2">
    <location>
        <position position="401"/>
    </location>
</feature>
<proteinExistence type="predicted"/>
<dbReference type="InterPro" id="IPR002213">
    <property type="entry name" value="UDP_glucos_trans"/>
</dbReference>
<keyword evidence="3" id="KW-1185">Reference proteome</keyword>
<reference evidence="2 3" key="1">
    <citation type="submission" date="2024-02" db="EMBL/GenBank/DDBJ databases">
        <authorList>
            <person name="Chen Y."/>
            <person name="Shah S."/>
            <person name="Dougan E. K."/>
            <person name="Thang M."/>
            <person name="Chan C."/>
        </authorList>
    </citation>
    <scope>NUCLEOTIDE SEQUENCE [LARGE SCALE GENOMIC DNA]</scope>
</reference>
<dbReference type="Gene3D" id="3.40.50.2000">
    <property type="entry name" value="Glycogen Phosphorylase B"/>
    <property type="match status" value="3"/>
</dbReference>
<sequence length="401" mass="43460">MVGFMKVGPKSLELQLPGCIRWLQKINPSAVVYCPMLNQDAGYASHVLQLPSVALLTTAGPGSMALAMQFFLAGQDPKEVVEQARAHEPVLQSIRHIKDTYGIELDIFSGLETFGYLPILKKADLVMMTTTEDLQDPASLELMERYEKDGVSFVGVGPLLDQKGARRAAGHKFEHEASSKPSTQKVDILKQVHEAKEVGRPVIFASMGTVITGDSDDFGWNVKPQQSSGRQGLTGKQLCQSAFSAVFDAFGAEKVDAKTPLIVLATGPQPDALENLQNSFMKSLSLGVPMVGCPGVADQPANAQKAQAMGVALQVDRPVPVDGEEEAAMVQYRKDVTEALRRVFDEPQFRQRATEVSQGIREAGGVSRATEILLDVAHMVKSGPSLPKLLGHHDDLRKSMK</sequence>
<protein>
    <submittedName>
        <fullName evidence="2">Uncharacterized protein</fullName>
    </submittedName>
</protein>
<dbReference type="EMBL" id="CAXAMN010009562">
    <property type="protein sequence ID" value="CAK9029219.1"/>
    <property type="molecule type" value="Genomic_DNA"/>
</dbReference>
<dbReference type="Proteomes" id="UP001642484">
    <property type="component" value="Unassembled WGS sequence"/>
</dbReference>
<evidence type="ECO:0000313" key="2">
    <source>
        <dbReference type="EMBL" id="CAK9029219.1"/>
    </source>
</evidence>
<name>A0ABP0KQQ8_9DINO</name>
<keyword evidence="1" id="KW-0808">Transferase</keyword>
<accession>A0ABP0KQQ8</accession>
<dbReference type="Pfam" id="PF00201">
    <property type="entry name" value="UDPGT"/>
    <property type="match status" value="1"/>
</dbReference>